<proteinExistence type="predicted"/>
<dbReference type="AlphaFoldDB" id="A0AAV0P6J2"/>
<accession>A0AAV0P6J2</accession>
<reference evidence="2" key="1">
    <citation type="submission" date="2022-08" db="EMBL/GenBank/DDBJ databases">
        <authorList>
            <person name="Gutierrez-Valencia J."/>
        </authorList>
    </citation>
    <scope>NUCLEOTIDE SEQUENCE</scope>
</reference>
<dbReference type="Proteomes" id="UP001154282">
    <property type="component" value="Unassembled WGS sequence"/>
</dbReference>
<protein>
    <submittedName>
        <fullName evidence="2">Uncharacterized protein</fullName>
    </submittedName>
</protein>
<sequence>MSTSAMPPCWECGDSKPQEAADFSSVHPWNWPQQGSSDSGGLECPEQAYQGLDRCRT</sequence>
<evidence type="ECO:0000256" key="1">
    <source>
        <dbReference type="SAM" id="MobiDB-lite"/>
    </source>
</evidence>
<comment type="caution">
    <text evidence="2">The sequence shown here is derived from an EMBL/GenBank/DDBJ whole genome shotgun (WGS) entry which is preliminary data.</text>
</comment>
<dbReference type="EMBL" id="CAMGYJ010000008">
    <property type="protein sequence ID" value="CAI0466584.1"/>
    <property type="molecule type" value="Genomic_DNA"/>
</dbReference>
<name>A0AAV0P6J2_9ROSI</name>
<gene>
    <name evidence="2" type="ORF">LITE_LOCUS37094</name>
</gene>
<organism evidence="2 3">
    <name type="scientific">Linum tenue</name>
    <dbReference type="NCBI Taxonomy" id="586396"/>
    <lineage>
        <taxon>Eukaryota</taxon>
        <taxon>Viridiplantae</taxon>
        <taxon>Streptophyta</taxon>
        <taxon>Embryophyta</taxon>
        <taxon>Tracheophyta</taxon>
        <taxon>Spermatophyta</taxon>
        <taxon>Magnoliopsida</taxon>
        <taxon>eudicotyledons</taxon>
        <taxon>Gunneridae</taxon>
        <taxon>Pentapetalae</taxon>
        <taxon>rosids</taxon>
        <taxon>fabids</taxon>
        <taxon>Malpighiales</taxon>
        <taxon>Linaceae</taxon>
        <taxon>Linum</taxon>
    </lineage>
</organism>
<feature type="region of interest" description="Disordered" evidence="1">
    <location>
        <begin position="1"/>
        <end position="45"/>
    </location>
</feature>
<keyword evidence="3" id="KW-1185">Reference proteome</keyword>
<evidence type="ECO:0000313" key="3">
    <source>
        <dbReference type="Proteomes" id="UP001154282"/>
    </source>
</evidence>
<evidence type="ECO:0000313" key="2">
    <source>
        <dbReference type="EMBL" id="CAI0466584.1"/>
    </source>
</evidence>